<evidence type="ECO:0000313" key="3">
    <source>
        <dbReference type="Proteomes" id="UP000467840"/>
    </source>
</evidence>
<organism evidence="2 3">
    <name type="scientific">Hevea brasiliensis</name>
    <name type="common">Para rubber tree</name>
    <name type="synonym">Siphonia brasiliensis</name>
    <dbReference type="NCBI Taxonomy" id="3981"/>
    <lineage>
        <taxon>Eukaryota</taxon>
        <taxon>Viridiplantae</taxon>
        <taxon>Streptophyta</taxon>
        <taxon>Embryophyta</taxon>
        <taxon>Tracheophyta</taxon>
        <taxon>Spermatophyta</taxon>
        <taxon>Magnoliopsida</taxon>
        <taxon>eudicotyledons</taxon>
        <taxon>Gunneridae</taxon>
        <taxon>Pentapetalae</taxon>
        <taxon>rosids</taxon>
        <taxon>fabids</taxon>
        <taxon>Malpighiales</taxon>
        <taxon>Euphorbiaceae</taxon>
        <taxon>Crotonoideae</taxon>
        <taxon>Micrandreae</taxon>
        <taxon>Hevea</taxon>
    </lineage>
</organism>
<gene>
    <name evidence="2" type="ORF">GH714_014872</name>
</gene>
<evidence type="ECO:0000313" key="2">
    <source>
        <dbReference type="EMBL" id="KAF2290651.1"/>
    </source>
</evidence>
<dbReference type="AlphaFoldDB" id="A0A6A6KNV5"/>
<proteinExistence type="predicted"/>
<feature type="compositionally biased region" description="Polar residues" evidence="1">
    <location>
        <begin position="9"/>
        <end position="24"/>
    </location>
</feature>
<evidence type="ECO:0000256" key="1">
    <source>
        <dbReference type="SAM" id="MobiDB-lite"/>
    </source>
</evidence>
<comment type="caution">
    <text evidence="2">The sequence shown here is derived from an EMBL/GenBank/DDBJ whole genome shotgun (WGS) entry which is preliminary data.</text>
</comment>
<reference evidence="2 3" key="1">
    <citation type="journal article" date="2020" name="Mol. Plant">
        <title>The Chromosome-Based Rubber Tree Genome Provides New Insights into Spurge Genome Evolution and Rubber Biosynthesis.</title>
        <authorList>
            <person name="Liu J."/>
            <person name="Shi C."/>
            <person name="Shi C.C."/>
            <person name="Li W."/>
            <person name="Zhang Q.J."/>
            <person name="Zhang Y."/>
            <person name="Li K."/>
            <person name="Lu H.F."/>
            <person name="Shi C."/>
            <person name="Zhu S.T."/>
            <person name="Xiao Z.Y."/>
            <person name="Nan H."/>
            <person name="Yue Y."/>
            <person name="Zhu X.G."/>
            <person name="Wu Y."/>
            <person name="Hong X.N."/>
            <person name="Fan G.Y."/>
            <person name="Tong Y."/>
            <person name="Zhang D."/>
            <person name="Mao C.L."/>
            <person name="Liu Y.L."/>
            <person name="Hao S.J."/>
            <person name="Liu W.Q."/>
            <person name="Lv M.Q."/>
            <person name="Zhang H.B."/>
            <person name="Liu Y."/>
            <person name="Hu-Tang G.R."/>
            <person name="Wang J.P."/>
            <person name="Wang J.H."/>
            <person name="Sun Y.H."/>
            <person name="Ni S.B."/>
            <person name="Chen W.B."/>
            <person name="Zhang X.C."/>
            <person name="Jiao Y.N."/>
            <person name="Eichler E.E."/>
            <person name="Li G.H."/>
            <person name="Liu X."/>
            <person name="Gao L.Z."/>
        </authorList>
    </citation>
    <scope>NUCLEOTIDE SEQUENCE [LARGE SCALE GENOMIC DNA]</scope>
    <source>
        <strain evidence="3">cv. GT1</strain>
        <tissue evidence="2">Leaf</tissue>
    </source>
</reference>
<dbReference type="Proteomes" id="UP000467840">
    <property type="component" value="Chromosome 2"/>
</dbReference>
<name>A0A6A6KNV5_HEVBR</name>
<feature type="region of interest" description="Disordered" evidence="1">
    <location>
        <begin position="1"/>
        <end position="101"/>
    </location>
</feature>
<feature type="compositionally biased region" description="Low complexity" evidence="1">
    <location>
        <begin position="44"/>
        <end position="53"/>
    </location>
</feature>
<keyword evidence="3" id="KW-1185">Reference proteome</keyword>
<protein>
    <submittedName>
        <fullName evidence="2">Uncharacterized protein</fullName>
    </submittedName>
</protein>
<dbReference type="EMBL" id="JAAGAX010000015">
    <property type="protein sequence ID" value="KAF2290651.1"/>
    <property type="molecule type" value="Genomic_DNA"/>
</dbReference>
<accession>A0A6A6KNV5</accession>
<sequence>MASSASSSVTPQSRDADKQLNTGASSSSSFDDLDPFANWPPRPSGSSSASGTSNNDFNWFHETKSRMSTLGPYNDKKSTDLGSIFGSSKNEQLAPKLAPPP</sequence>